<accession>A0ABP8Y1G1</accession>
<evidence type="ECO:0000313" key="3">
    <source>
        <dbReference type="Proteomes" id="UP001499974"/>
    </source>
</evidence>
<evidence type="ECO:0000313" key="2">
    <source>
        <dbReference type="EMBL" id="GAA4719860.1"/>
    </source>
</evidence>
<keyword evidence="3" id="KW-1185">Reference proteome</keyword>
<keyword evidence="1" id="KW-1133">Transmembrane helix</keyword>
<proteinExistence type="predicted"/>
<keyword evidence="1" id="KW-0472">Membrane</keyword>
<sequence>MVHAQTPAGTKADASEPRRSQWRTLVGAVCLLVGGLLLVPVVYYSYLDIDPPEMRPGDLYFGDGTGFAIAAGYAVVAALLLLIGLLLVRDGRAAGGAGSASGRPTRQVRGA</sequence>
<gene>
    <name evidence="2" type="ORF">GCM10023349_44930</name>
</gene>
<protein>
    <submittedName>
        <fullName evidence="2">Uncharacterized protein</fullName>
    </submittedName>
</protein>
<name>A0ABP8Y1G1_9ACTN</name>
<keyword evidence="1" id="KW-0812">Transmembrane</keyword>
<dbReference type="RefSeq" id="WP_345523982.1">
    <property type="nucleotide sequence ID" value="NZ_BAABKM010000005.1"/>
</dbReference>
<reference evidence="3" key="1">
    <citation type="journal article" date="2019" name="Int. J. Syst. Evol. Microbiol.">
        <title>The Global Catalogue of Microorganisms (GCM) 10K type strain sequencing project: providing services to taxonomists for standard genome sequencing and annotation.</title>
        <authorList>
            <consortium name="The Broad Institute Genomics Platform"/>
            <consortium name="The Broad Institute Genome Sequencing Center for Infectious Disease"/>
            <person name="Wu L."/>
            <person name="Ma J."/>
        </authorList>
    </citation>
    <scope>NUCLEOTIDE SEQUENCE [LARGE SCALE GENOMIC DNA]</scope>
    <source>
        <strain evidence="3">JCM 18531</strain>
    </source>
</reference>
<feature type="transmembrane region" description="Helical" evidence="1">
    <location>
        <begin position="25"/>
        <end position="46"/>
    </location>
</feature>
<dbReference type="Proteomes" id="UP001499974">
    <property type="component" value="Unassembled WGS sequence"/>
</dbReference>
<organism evidence="2 3">
    <name type="scientific">Nocardioides conyzicola</name>
    <dbReference type="NCBI Taxonomy" id="1651781"/>
    <lineage>
        <taxon>Bacteria</taxon>
        <taxon>Bacillati</taxon>
        <taxon>Actinomycetota</taxon>
        <taxon>Actinomycetes</taxon>
        <taxon>Propionibacteriales</taxon>
        <taxon>Nocardioidaceae</taxon>
        <taxon>Nocardioides</taxon>
    </lineage>
</organism>
<comment type="caution">
    <text evidence="2">The sequence shown here is derived from an EMBL/GenBank/DDBJ whole genome shotgun (WGS) entry which is preliminary data.</text>
</comment>
<dbReference type="EMBL" id="BAABKM010000005">
    <property type="protein sequence ID" value="GAA4719860.1"/>
    <property type="molecule type" value="Genomic_DNA"/>
</dbReference>
<feature type="transmembrane region" description="Helical" evidence="1">
    <location>
        <begin position="66"/>
        <end position="88"/>
    </location>
</feature>
<evidence type="ECO:0000256" key="1">
    <source>
        <dbReference type="SAM" id="Phobius"/>
    </source>
</evidence>